<dbReference type="InterPro" id="IPR029055">
    <property type="entry name" value="Ntn_hydrolases_N"/>
</dbReference>
<dbReference type="GO" id="GO:0004360">
    <property type="term" value="F:glutamine-fructose-6-phosphate transaminase (isomerizing) activity"/>
    <property type="evidence" value="ECO:0007669"/>
    <property type="project" value="UniProtKB-EC"/>
</dbReference>
<dbReference type="Gene3D" id="3.40.50.10490">
    <property type="entry name" value="Glucose-6-phosphate isomerase like protein, domain 1"/>
    <property type="match status" value="2"/>
</dbReference>
<dbReference type="SUPFAM" id="SSF56235">
    <property type="entry name" value="N-terminal nucleophile aminohydrolases (Ntn hydrolases)"/>
    <property type="match status" value="1"/>
</dbReference>
<keyword evidence="5 8" id="KW-0808">Transferase</keyword>
<reference evidence="11 12" key="1">
    <citation type="submission" date="2024-04" db="EMBL/GenBank/DDBJ databases">
        <authorList>
            <person name="Cremers G."/>
        </authorList>
    </citation>
    <scope>NUCLEOTIDE SEQUENCE [LARGE SCALE GENOMIC DNA]</scope>
    <source>
        <strain evidence="11">MeCH1-AG</strain>
    </source>
</reference>
<dbReference type="PROSITE" id="PS51464">
    <property type="entry name" value="SIS"/>
    <property type="match status" value="2"/>
</dbReference>
<evidence type="ECO:0000256" key="3">
    <source>
        <dbReference type="ARBA" id="ARBA00016090"/>
    </source>
</evidence>
<keyword evidence="12" id="KW-1185">Reference proteome</keyword>
<dbReference type="InterPro" id="IPR017932">
    <property type="entry name" value="GATase_2_dom"/>
</dbReference>
<dbReference type="PROSITE" id="PS51278">
    <property type="entry name" value="GATASE_TYPE_2"/>
    <property type="match status" value="1"/>
</dbReference>
<feature type="active site" description="For Fru-6P isomerization activity" evidence="8">
    <location>
        <position position="605"/>
    </location>
</feature>
<keyword evidence="4 8" id="KW-0032">Aminotransferase</keyword>
<evidence type="ECO:0000256" key="7">
    <source>
        <dbReference type="ARBA" id="ARBA00022962"/>
    </source>
</evidence>
<dbReference type="Proteomes" id="UP001497493">
    <property type="component" value="Chromosome"/>
</dbReference>
<comment type="function">
    <text evidence="8">Catalyzes the first step in hexosamine metabolism, converting fructose-6P into glucosamine-6P using glutamine as a nitrogen source.</text>
</comment>
<keyword evidence="6" id="KW-0677">Repeat</keyword>
<dbReference type="Gene3D" id="3.60.20.10">
    <property type="entry name" value="Glutamine Phosphoribosylpyrophosphate, subunit 1, domain 1"/>
    <property type="match status" value="1"/>
</dbReference>
<dbReference type="CDD" id="cd05009">
    <property type="entry name" value="SIS_GlmS_GlmD_2"/>
    <property type="match status" value="1"/>
</dbReference>
<proteinExistence type="inferred from homology"/>
<dbReference type="CDD" id="cd05008">
    <property type="entry name" value="SIS_GlmS_GlmD_1"/>
    <property type="match status" value="1"/>
</dbReference>
<evidence type="ECO:0000256" key="5">
    <source>
        <dbReference type="ARBA" id="ARBA00022679"/>
    </source>
</evidence>
<evidence type="ECO:0000256" key="4">
    <source>
        <dbReference type="ARBA" id="ARBA00022576"/>
    </source>
</evidence>
<dbReference type="InterPro" id="IPR005855">
    <property type="entry name" value="GFAT"/>
</dbReference>
<dbReference type="CDD" id="cd00714">
    <property type="entry name" value="GFAT"/>
    <property type="match status" value="1"/>
</dbReference>
<evidence type="ECO:0000256" key="1">
    <source>
        <dbReference type="ARBA" id="ARBA00001031"/>
    </source>
</evidence>
<dbReference type="RefSeq" id="WP_348759805.1">
    <property type="nucleotide sequence ID" value="NZ_OZ026884.1"/>
</dbReference>
<keyword evidence="7" id="KW-0315">Glutamine amidotransferase</keyword>
<feature type="domain" description="SIS" evidence="10">
    <location>
        <begin position="287"/>
        <end position="427"/>
    </location>
</feature>
<evidence type="ECO:0000256" key="8">
    <source>
        <dbReference type="HAMAP-Rule" id="MF_00164"/>
    </source>
</evidence>
<dbReference type="NCBIfam" id="NF001484">
    <property type="entry name" value="PRK00331.1"/>
    <property type="match status" value="1"/>
</dbReference>
<gene>
    <name evidence="8 11" type="primary">glmS</name>
    <name evidence="11" type="ORF">MECH1_V1_1541</name>
</gene>
<dbReference type="PANTHER" id="PTHR10937">
    <property type="entry name" value="GLUCOSAMINE--FRUCTOSE-6-PHOSPHATE AMINOTRANSFERASE, ISOMERIZING"/>
    <property type="match status" value="1"/>
</dbReference>
<dbReference type="Pfam" id="PF01380">
    <property type="entry name" value="SIS"/>
    <property type="match status" value="2"/>
</dbReference>
<organism evidence="11 12">
    <name type="scientific">Candidatus Methylocalor cossyra</name>
    <dbReference type="NCBI Taxonomy" id="3108543"/>
    <lineage>
        <taxon>Bacteria</taxon>
        <taxon>Pseudomonadati</taxon>
        <taxon>Pseudomonadota</taxon>
        <taxon>Gammaproteobacteria</taxon>
        <taxon>Methylococcales</taxon>
        <taxon>Methylococcaceae</taxon>
        <taxon>Candidatus Methylocalor</taxon>
    </lineage>
</organism>
<dbReference type="PANTHER" id="PTHR10937:SF0">
    <property type="entry name" value="GLUTAMINE--FRUCTOSE-6-PHOSPHATE TRANSAMINASE (ISOMERIZING)"/>
    <property type="match status" value="1"/>
</dbReference>
<dbReference type="EMBL" id="OZ026884">
    <property type="protein sequence ID" value="CAL1240317.1"/>
    <property type="molecule type" value="Genomic_DNA"/>
</dbReference>
<dbReference type="EC" id="2.6.1.16" evidence="2 8"/>
<comment type="subunit">
    <text evidence="8">Homodimer.</text>
</comment>
<dbReference type="InterPro" id="IPR046348">
    <property type="entry name" value="SIS_dom_sf"/>
</dbReference>
<dbReference type="InterPro" id="IPR035490">
    <property type="entry name" value="GlmS/FrlB_SIS"/>
</dbReference>
<evidence type="ECO:0000256" key="6">
    <source>
        <dbReference type="ARBA" id="ARBA00022737"/>
    </source>
</evidence>
<dbReference type="InterPro" id="IPR001347">
    <property type="entry name" value="SIS_dom"/>
</dbReference>
<evidence type="ECO:0000259" key="9">
    <source>
        <dbReference type="PROSITE" id="PS51278"/>
    </source>
</evidence>
<sequence length="610" mass="66639">MCGIIGAVAHRTVTPVLVEGLRRLEYRGYDSAGIAVLDSNGRLQRVRKQGKIKDLEETLGSALLEGHTGIAHTRWATHGTPCERNAHPHVCRETVAVVHNGIVENHAALRRQLEERGYEFQSDTDTEVIAHQIHALLAAGRSPLAAVQETCRILEGAYAIGVITTEAPQRLLAARHGSPLVIGLGESENFIASDVFALVGETQRFIFLEDGDVAELTTETVSVYDREGRWVQRPVHETRLAADATERGAYRHYMQKEIHEQPIAIEKTLNGRIQAGRVLDAAFGSLAERAFDRIKAVQIAACGTSYHAGLVARYWMEAIAGLPCNVEVASEFCNRKPVVLPNTLFVCISQSGETADTLAALREAKKLGYAHTLAVCNVPESSIVRESDFALMTRAGPEVSVASTKAFTTQLVALLLLVVALGKRNALLPAQETKIVKELESLPDQVRRVLQLEGEIEAWAERFGDKHHALYLGRGTHYPVALEGALKLKEISYIHAEAYPSGELKHGPLALIDEQMPVVAVAPNNELLEKLKSNLHEVHARGGELYVFADVDVPMESVPGVNLLRVAETDEVVAPIVYTVPLQLLAYHVALIKGTDVDQPRNLAKSVTVV</sequence>
<feature type="domain" description="SIS" evidence="10">
    <location>
        <begin position="459"/>
        <end position="600"/>
    </location>
</feature>
<name>A0ABM9NI77_9GAMM</name>
<comment type="catalytic activity">
    <reaction evidence="1 8">
        <text>D-fructose 6-phosphate + L-glutamine = D-glucosamine 6-phosphate + L-glutamate</text>
        <dbReference type="Rhea" id="RHEA:13237"/>
        <dbReference type="ChEBI" id="CHEBI:29985"/>
        <dbReference type="ChEBI" id="CHEBI:58359"/>
        <dbReference type="ChEBI" id="CHEBI:58725"/>
        <dbReference type="ChEBI" id="CHEBI:61527"/>
        <dbReference type="EC" id="2.6.1.16"/>
    </reaction>
</comment>
<dbReference type="SUPFAM" id="SSF53697">
    <property type="entry name" value="SIS domain"/>
    <property type="match status" value="1"/>
</dbReference>
<keyword evidence="8" id="KW-0963">Cytoplasm</keyword>
<evidence type="ECO:0000259" key="10">
    <source>
        <dbReference type="PROSITE" id="PS51464"/>
    </source>
</evidence>
<comment type="subcellular location">
    <subcellularLocation>
        <location evidence="8">Cytoplasm</location>
    </subcellularLocation>
</comment>
<protein>
    <recommendedName>
        <fullName evidence="3 8">Glutamine--fructose-6-phosphate aminotransferase [isomerizing]</fullName>
        <ecNumber evidence="2 8">2.6.1.16</ecNumber>
    </recommendedName>
    <alternativeName>
        <fullName evidence="8">D-fructose-6-phosphate amidotransferase</fullName>
    </alternativeName>
    <alternativeName>
        <fullName evidence="8">GFAT</fullName>
    </alternativeName>
    <alternativeName>
        <fullName evidence="8">Glucosamine-6-phosphate synthase</fullName>
    </alternativeName>
    <alternativeName>
        <fullName evidence="8">Hexosephosphate aminotransferase</fullName>
    </alternativeName>
    <alternativeName>
        <fullName evidence="8">L-glutamine--D-fructose-6-phosphate amidotransferase</fullName>
    </alternativeName>
</protein>
<evidence type="ECO:0000313" key="11">
    <source>
        <dbReference type="EMBL" id="CAL1240317.1"/>
    </source>
</evidence>
<dbReference type="HAMAP" id="MF_00164">
    <property type="entry name" value="GlmS"/>
    <property type="match status" value="1"/>
</dbReference>
<dbReference type="InterPro" id="IPR035466">
    <property type="entry name" value="GlmS/AgaS_SIS"/>
</dbReference>
<feature type="initiator methionine" description="Removed" evidence="8">
    <location>
        <position position="1"/>
    </location>
</feature>
<dbReference type="Pfam" id="PF13522">
    <property type="entry name" value="GATase_6"/>
    <property type="match status" value="1"/>
</dbReference>
<evidence type="ECO:0000256" key="2">
    <source>
        <dbReference type="ARBA" id="ARBA00012916"/>
    </source>
</evidence>
<dbReference type="NCBIfam" id="TIGR01135">
    <property type="entry name" value="glmS"/>
    <property type="match status" value="1"/>
</dbReference>
<feature type="active site" description="Nucleophile; for GATase activity" evidence="8">
    <location>
        <position position="2"/>
    </location>
</feature>
<evidence type="ECO:0000313" key="12">
    <source>
        <dbReference type="Proteomes" id="UP001497493"/>
    </source>
</evidence>
<dbReference type="InterPro" id="IPR047084">
    <property type="entry name" value="GFAT_N"/>
</dbReference>
<feature type="domain" description="Glutamine amidotransferase type-2" evidence="9">
    <location>
        <begin position="2"/>
        <end position="219"/>
    </location>
</feature>
<accession>A0ABM9NI77</accession>